<keyword evidence="16" id="KW-0346">Stress response</keyword>
<comment type="cofactor">
    <cofactor evidence="3">
        <name>Mg(2+)</name>
        <dbReference type="ChEBI" id="CHEBI:18420"/>
    </cofactor>
</comment>
<dbReference type="PRINTS" id="PR00344">
    <property type="entry name" value="BCTRLSENSOR"/>
</dbReference>
<feature type="domain" description="HAMP" evidence="23">
    <location>
        <begin position="246"/>
        <end position="298"/>
    </location>
</feature>
<comment type="subcellular location">
    <subcellularLocation>
        <location evidence="4">Cell membrane</location>
        <topology evidence="4">Multi-pass membrane protein</topology>
    </subcellularLocation>
</comment>
<reference evidence="24" key="1">
    <citation type="submission" date="2020-04" db="EMBL/GenBank/DDBJ databases">
        <authorList>
            <person name="Zhang T."/>
        </authorList>
    </citation>
    <scope>NUCLEOTIDE SEQUENCE</scope>
    <source>
        <strain evidence="24">HKST-UBA02</strain>
    </source>
</reference>
<evidence type="ECO:0000256" key="7">
    <source>
        <dbReference type="ARBA" id="ARBA00022553"/>
    </source>
</evidence>
<sequence length="532" mass="58689">MKLRTRLFLLFLVSGVVPLLLLTVAGWAPLRYQRGLWSLPSVESALEASLRSNRRLVDRSLRTLEDLGQVSASTMSWVSTDPETPRSNLSQLLGDPAVDFAGFLVPDPDGWEVRSATPPLPPEKLASFVPIPSASAEGPQRSRPLRWTDSAGDLLLVPTYVWSIQSAGTADDPVRTTPETIGCVLLGTRLGTDTFRDLDETSSSLFNYRRFGELGDLLAVAQVVILVFALTASLAVSALLARSVARRISSPVEDLVTALSVVGSERMGPPLLPTRIPEVSRIQDAFLLMRSRLAEYEERARESERVQASQETARFVAHEIRNALTPVTAGIAVLERRVESLPEESRPQGRRALDAIRREADRMASLAASFSEYAHLPPPSPEWIDLRDVIRRVAGETPPSVEVRVELPEAAPRLFLDRDEVERLLRNLVKNATEAIDNAGEIDIRLNVEDRWATIDILDHGPGMDEKTLRQALQPGYTTKEGGSGLGLALVRRSMIRYGGKLEMQSELGNGTRVRLRFPLEASESERESDEA</sequence>
<dbReference type="SUPFAM" id="SSF55874">
    <property type="entry name" value="ATPase domain of HSP90 chaperone/DNA topoisomerase II/histidine kinase"/>
    <property type="match status" value="1"/>
</dbReference>
<dbReference type="EC" id="2.7.13.3" evidence="5"/>
<evidence type="ECO:0000259" key="22">
    <source>
        <dbReference type="PROSITE" id="PS50109"/>
    </source>
</evidence>
<keyword evidence="11" id="KW-0378">Hydrolase</keyword>
<keyword evidence="17" id="KW-0843">Virulence</keyword>
<keyword evidence="13" id="KW-0460">Magnesium</keyword>
<organism evidence="24 25">
    <name type="scientific">Eiseniibacteriota bacterium</name>
    <dbReference type="NCBI Taxonomy" id="2212470"/>
    <lineage>
        <taxon>Bacteria</taxon>
        <taxon>Candidatus Eiseniibacteriota</taxon>
    </lineage>
</organism>
<evidence type="ECO:0000256" key="13">
    <source>
        <dbReference type="ARBA" id="ARBA00022842"/>
    </source>
</evidence>
<evidence type="ECO:0000256" key="18">
    <source>
        <dbReference type="ARBA" id="ARBA00023211"/>
    </source>
</evidence>
<evidence type="ECO:0000256" key="17">
    <source>
        <dbReference type="ARBA" id="ARBA00023026"/>
    </source>
</evidence>
<dbReference type="InterPro" id="IPR005467">
    <property type="entry name" value="His_kinase_dom"/>
</dbReference>
<dbReference type="InterPro" id="IPR036890">
    <property type="entry name" value="HATPase_C_sf"/>
</dbReference>
<keyword evidence="9" id="KW-0547">Nucleotide-binding</keyword>
<dbReference type="InterPro" id="IPR003594">
    <property type="entry name" value="HATPase_dom"/>
</dbReference>
<dbReference type="CDD" id="cd00082">
    <property type="entry name" value="HisKA"/>
    <property type="match status" value="1"/>
</dbReference>
<comment type="catalytic activity">
    <reaction evidence="1">
        <text>ATP + protein L-histidine = ADP + protein N-phospho-L-histidine.</text>
        <dbReference type="EC" id="2.7.13.3"/>
    </reaction>
</comment>
<name>A0A956N986_UNCEI</name>
<reference evidence="24" key="2">
    <citation type="journal article" date="2021" name="Microbiome">
        <title>Successional dynamics and alternative stable states in a saline activated sludge microbial community over 9 years.</title>
        <authorList>
            <person name="Wang Y."/>
            <person name="Ye J."/>
            <person name="Ju F."/>
            <person name="Liu L."/>
            <person name="Boyd J.A."/>
            <person name="Deng Y."/>
            <person name="Parks D.H."/>
            <person name="Jiang X."/>
            <person name="Yin X."/>
            <person name="Woodcroft B.J."/>
            <person name="Tyson G.W."/>
            <person name="Hugenholtz P."/>
            <person name="Polz M.F."/>
            <person name="Zhang T."/>
        </authorList>
    </citation>
    <scope>NUCLEOTIDE SEQUENCE</scope>
    <source>
        <strain evidence="24">HKST-UBA02</strain>
    </source>
</reference>
<evidence type="ECO:0000256" key="1">
    <source>
        <dbReference type="ARBA" id="ARBA00000085"/>
    </source>
</evidence>
<evidence type="ECO:0000256" key="3">
    <source>
        <dbReference type="ARBA" id="ARBA00001946"/>
    </source>
</evidence>
<dbReference type="InterPro" id="IPR036097">
    <property type="entry name" value="HisK_dim/P_sf"/>
</dbReference>
<keyword evidence="8" id="KW-0808">Transferase</keyword>
<dbReference type="EMBL" id="JAGQHS010000007">
    <property type="protein sequence ID" value="MCA9754663.1"/>
    <property type="molecule type" value="Genomic_DNA"/>
</dbReference>
<evidence type="ECO:0000259" key="23">
    <source>
        <dbReference type="PROSITE" id="PS50885"/>
    </source>
</evidence>
<evidence type="ECO:0000256" key="11">
    <source>
        <dbReference type="ARBA" id="ARBA00022801"/>
    </source>
</evidence>
<feature type="domain" description="Histidine kinase" evidence="22">
    <location>
        <begin position="315"/>
        <end position="522"/>
    </location>
</feature>
<keyword evidence="21" id="KW-0472">Membrane</keyword>
<dbReference type="GO" id="GO:0000155">
    <property type="term" value="F:phosphorelay sensor kinase activity"/>
    <property type="evidence" value="ECO:0007669"/>
    <property type="project" value="InterPro"/>
</dbReference>
<dbReference type="PROSITE" id="PS50885">
    <property type="entry name" value="HAMP"/>
    <property type="match status" value="1"/>
</dbReference>
<evidence type="ECO:0000256" key="19">
    <source>
        <dbReference type="ARBA" id="ARBA00040454"/>
    </source>
</evidence>
<dbReference type="SMART" id="SM00388">
    <property type="entry name" value="HisKA"/>
    <property type="match status" value="1"/>
</dbReference>
<accession>A0A956N986</accession>
<dbReference type="PANTHER" id="PTHR44936">
    <property type="entry name" value="SENSOR PROTEIN CREC"/>
    <property type="match status" value="1"/>
</dbReference>
<dbReference type="AlphaFoldDB" id="A0A956N986"/>
<keyword evidence="6" id="KW-1003">Cell membrane</keyword>
<keyword evidence="18" id="KW-0464">Manganese</keyword>
<evidence type="ECO:0000256" key="6">
    <source>
        <dbReference type="ARBA" id="ARBA00022475"/>
    </source>
</evidence>
<evidence type="ECO:0000256" key="10">
    <source>
        <dbReference type="ARBA" id="ARBA00022777"/>
    </source>
</evidence>
<evidence type="ECO:0000256" key="8">
    <source>
        <dbReference type="ARBA" id="ARBA00022679"/>
    </source>
</evidence>
<evidence type="ECO:0000313" key="24">
    <source>
        <dbReference type="EMBL" id="MCA9754663.1"/>
    </source>
</evidence>
<evidence type="ECO:0000256" key="16">
    <source>
        <dbReference type="ARBA" id="ARBA00023016"/>
    </source>
</evidence>
<dbReference type="Pfam" id="PF00512">
    <property type="entry name" value="HisKA"/>
    <property type="match status" value="1"/>
</dbReference>
<dbReference type="SUPFAM" id="SSF47384">
    <property type="entry name" value="Homodimeric domain of signal transducing histidine kinase"/>
    <property type="match status" value="1"/>
</dbReference>
<evidence type="ECO:0000256" key="5">
    <source>
        <dbReference type="ARBA" id="ARBA00012438"/>
    </source>
</evidence>
<dbReference type="PROSITE" id="PS50109">
    <property type="entry name" value="HIS_KIN"/>
    <property type="match status" value="1"/>
</dbReference>
<keyword evidence="14" id="KW-0904">Protein phosphatase</keyword>
<comment type="cofactor">
    <cofactor evidence="2">
        <name>Mn(2+)</name>
        <dbReference type="ChEBI" id="CHEBI:29035"/>
    </cofactor>
</comment>
<dbReference type="PANTHER" id="PTHR44936:SF9">
    <property type="entry name" value="SENSOR PROTEIN CREC"/>
    <property type="match status" value="1"/>
</dbReference>
<dbReference type="GO" id="GO:0005524">
    <property type="term" value="F:ATP binding"/>
    <property type="evidence" value="ECO:0007669"/>
    <property type="project" value="UniProtKB-KW"/>
</dbReference>
<evidence type="ECO:0000256" key="2">
    <source>
        <dbReference type="ARBA" id="ARBA00001936"/>
    </source>
</evidence>
<evidence type="ECO:0000256" key="21">
    <source>
        <dbReference type="SAM" id="Phobius"/>
    </source>
</evidence>
<gene>
    <name evidence="24" type="ORF">KDA27_02590</name>
</gene>
<keyword evidence="12" id="KW-0067">ATP-binding</keyword>
<evidence type="ECO:0000256" key="9">
    <source>
        <dbReference type="ARBA" id="ARBA00022741"/>
    </source>
</evidence>
<keyword evidence="7" id="KW-0597">Phosphoprotein</keyword>
<dbReference type="SMART" id="SM00387">
    <property type="entry name" value="HATPase_c"/>
    <property type="match status" value="1"/>
</dbReference>
<keyword evidence="15" id="KW-0902">Two-component regulatory system</keyword>
<dbReference type="InterPro" id="IPR003661">
    <property type="entry name" value="HisK_dim/P_dom"/>
</dbReference>
<dbReference type="Gene3D" id="3.30.565.10">
    <property type="entry name" value="Histidine kinase-like ATPase, C-terminal domain"/>
    <property type="match status" value="1"/>
</dbReference>
<comment type="caution">
    <text evidence="24">The sequence shown here is derived from an EMBL/GenBank/DDBJ whole genome shotgun (WGS) entry which is preliminary data.</text>
</comment>
<evidence type="ECO:0000256" key="4">
    <source>
        <dbReference type="ARBA" id="ARBA00004651"/>
    </source>
</evidence>
<evidence type="ECO:0000256" key="12">
    <source>
        <dbReference type="ARBA" id="ARBA00022840"/>
    </source>
</evidence>
<dbReference type="GO" id="GO:0004721">
    <property type="term" value="F:phosphoprotein phosphatase activity"/>
    <property type="evidence" value="ECO:0007669"/>
    <property type="project" value="UniProtKB-KW"/>
</dbReference>
<dbReference type="Pfam" id="PF02518">
    <property type="entry name" value="HATPase_c"/>
    <property type="match status" value="1"/>
</dbReference>
<keyword evidence="21" id="KW-1133">Transmembrane helix</keyword>
<keyword evidence="21" id="KW-0812">Transmembrane</keyword>
<dbReference type="InterPro" id="IPR050980">
    <property type="entry name" value="2C_sensor_his_kinase"/>
</dbReference>
<dbReference type="Gene3D" id="1.10.287.130">
    <property type="match status" value="1"/>
</dbReference>
<keyword evidence="10 24" id="KW-0418">Kinase</keyword>
<evidence type="ECO:0000256" key="15">
    <source>
        <dbReference type="ARBA" id="ARBA00023012"/>
    </source>
</evidence>
<evidence type="ECO:0000313" key="25">
    <source>
        <dbReference type="Proteomes" id="UP000739538"/>
    </source>
</evidence>
<dbReference type="InterPro" id="IPR003660">
    <property type="entry name" value="HAMP_dom"/>
</dbReference>
<dbReference type="Proteomes" id="UP000739538">
    <property type="component" value="Unassembled WGS sequence"/>
</dbReference>
<dbReference type="InterPro" id="IPR004358">
    <property type="entry name" value="Sig_transdc_His_kin-like_C"/>
</dbReference>
<protein>
    <recommendedName>
        <fullName evidence="19">Signal transduction histidine-protein kinase/phosphatase MprB</fullName>
        <ecNumber evidence="5">2.7.13.3</ecNumber>
    </recommendedName>
    <alternativeName>
        <fullName evidence="20">Mycobacterial persistence regulator B</fullName>
    </alternativeName>
</protein>
<dbReference type="SMART" id="SM00304">
    <property type="entry name" value="HAMP"/>
    <property type="match status" value="1"/>
</dbReference>
<evidence type="ECO:0000256" key="14">
    <source>
        <dbReference type="ARBA" id="ARBA00022912"/>
    </source>
</evidence>
<evidence type="ECO:0000256" key="20">
    <source>
        <dbReference type="ARBA" id="ARBA00041776"/>
    </source>
</evidence>
<feature type="transmembrane region" description="Helical" evidence="21">
    <location>
        <begin position="217"/>
        <end position="241"/>
    </location>
</feature>
<proteinExistence type="predicted"/>
<dbReference type="GO" id="GO:0005886">
    <property type="term" value="C:plasma membrane"/>
    <property type="evidence" value="ECO:0007669"/>
    <property type="project" value="UniProtKB-SubCell"/>
</dbReference>